<name>A0A6C0DRL3_9ZZZZ</name>
<protein>
    <recommendedName>
        <fullName evidence="4">DNA mismatch repair MutH/Type II restriction enzyme Sau3AI domain-containing protein</fullName>
    </recommendedName>
</protein>
<dbReference type="EMBL" id="MN739660">
    <property type="protein sequence ID" value="QHT18890.1"/>
    <property type="molecule type" value="Genomic_DNA"/>
</dbReference>
<keyword evidence="3" id="KW-0378">Hydrolase</keyword>
<dbReference type="SMART" id="SM00927">
    <property type="entry name" value="MutH"/>
    <property type="match status" value="1"/>
</dbReference>
<accession>A0A6C0DRL3</accession>
<dbReference type="Pfam" id="PF02976">
    <property type="entry name" value="MutH"/>
    <property type="match status" value="1"/>
</dbReference>
<dbReference type="GO" id="GO:0004519">
    <property type="term" value="F:endonuclease activity"/>
    <property type="evidence" value="ECO:0007669"/>
    <property type="project" value="UniProtKB-KW"/>
</dbReference>
<dbReference type="GO" id="GO:0003677">
    <property type="term" value="F:DNA binding"/>
    <property type="evidence" value="ECO:0007669"/>
    <property type="project" value="InterPro"/>
</dbReference>
<evidence type="ECO:0000259" key="4">
    <source>
        <dbReference type="SMART" id="SM00927"/>
    </source>
</evidence>
<dbReference type="GO" id="GO:0016787">
    <property type="term" value="F:hydrolase activity"/>
    <property type="evidence" value="ECO:0007669"/>
    <property type="project" value="UniProtKB-KW"/>
</dbReference>
<dbReference type="InterPro" id="IPR011335">
    <property type="entry name" value="Restrct_endonuc-II-like"/>
</dbReference>
<keyword evidence="1" id="KW-0540">Nuclease</keyword>
<sequence length="267" mass="31563">MLYIWISVFLFTVIDVFDCMFLVDSSMYKPDKIEMKFSPMYKFNEHAHLFDTTMTRYLYYANFTIRNNYLRPTIDDVINRVMHIKNKPYILPKTSNKGGPGNYLECLTGIPTSSDCLDCMDGELKVFPLKKLKNGVFTPKENVAITMVNKQRLFRDTFNHSKCFTKIQKILFVPYYRDDHDVDIVTYMRPILFDIHHITNINMKNQLHMDYDAIQNYLLENDSLVGSSKIGTYLQTRTKGPGKNKDNKSRAFYFRAKFLKDFMMFTY</sequence>
<evidence type="ECO:0000256" key="1">
    <source>
        <dbReference type="ARBA" id="ARBA00022722"/>
    </source>
</evidence>
<evidence type="ECO:0000256" key="3">
    <source>
        <dbReference type="ARBA" id="ARBA00022801"/>
    </source>
</evidence>
<feature type="domain" description="DNA mismatch repair MutH/Type II restriction enzyme Sau3AI" evidence="4">
    <location>
        <begin position="108"/>
        <end position="210"/>
    </location>
</feature>
<dbReference type="SUPFAM" id="SSF52980">
    <property type="entry name" value="Restriction endonuclease-like"/>
    <property type="match status" value="1"/>
</dbReference>
<proteinExistence type="predicted"/>
<dbReference type="InterPro" id="IPR037057">
    <property type="entry name" value="DNA_rep_MutH/T2_RE_sf"/>
</dbReference>
<evidence type="ECO:0000256" key="2">
    <source>
        <dbReference type="ARBA" id="ARBA00022759"/>
    </source>
</evidence>
<dbReference type="AlphaFoldDB" id="A0A6C0DRL3"/>
<organism evidence="5">
    <name type="scientific">viral metagenome</name>
    <dbReference type="NCBI Taxonomy" id="1070528"/>
    <lineage>
        <taxon>unclassified sequences</taxon>
        <taxon>metagenomes</taxon>
        <taxon>organismal metagenomes</taxon>
    </lineage>
</organism>
<dbReference type="Gene3D" id="3.40.600.10">
    <property type="entry name" value="DNA mismatch repair MutH/Restriction endonuclease, type II"/>
    <property type="match status" value="1"/>
</dbReference>
<evidence type="ECO:0000313" key="5">
    <source>
        <dbReference type="EMBL" id="QHT18890.1"/>
    </source>
</evidence>
<keyword evidence="2" id="KW-0255">Endonuclease</keyword>
<dbReference type="InterPro" id="IPR011337">
    <property type="entry name" value="DNA_rep_MutH/RE_typeII_Sau3AI"/>
</dbReference>
<reference evidence="5" key="1">
    <citation type="journal article" date="2020" name="Nature">
        <title>Giant virus diversity and host interactions through global metagenomics.</title>
        <authorList>
            <person name="Schulz F."/>
            <person name="Roux S."/>
            <person name="Paez-Espino D."/>
            <person name="Jungbluth S."/>
            <person name="Walsh D.A."/>
            <person name="Denef V.J."/>
            <person name="McMahon K.D."/>
            <person name="Konstantinidis K.T."/>
            <person name="Eloe-Fadrosh E.A."/>
            <person name="Kyrpides N.C."/>
            <person name="Woyke T."/>
        </authorList>
    </citation>
    <scope>NUCLEOTIDE SEQUENCE</scope>
    <source>
        <strain evidence="5">GVMAG-M-3300023174-49</strain>
    </source>
</reference>